<keyword evidence="3" id="KW-1185">Reference proteome</keyword>
<accession>A0A1I1Z6E8</accession>
<protein>
    <recommendedName>
        <fullName evidence="4">DUF4199 domain-containing protein</fullName>
    </recommendedName>
</protein>
<organism evidence="2 3">
    <name type="scientific">Dyella marensis</name>
    <dbReference type="NCBI Taxonomy" id="500610"/>
    <lineage>
        <taxon>Bacteria</taxon>
        <taxon>Pseudomonadati</taxon>
        <taxon>Pseudomonadota</taxon>
        <taxon>Gammaproteobacteria</taxon>
        <taxon>Lysobacterales</taxon>
        <taxon>Rhodanobacteraceae</taxon>
        <taxon>Dyella</taxon>
    </lineage>
</organism>
<dbReference type="Pfam" id="PF13858">
    <property type="entry name" value="DUF4199"/>
    <property type="match status" value="1"/>
</dbReference>
<evidence type="ECO:0008006" key="4">
    <source>
        <dbReference type="Google" id="ProtNLM"/>
    </source>
</evidence>
<dbReference type="Proteomes" id="UP000199477">
    <property type="component" value="Unassembled WGS sequence"/>
</dbReference>
<keyword evidence="1" id="KW-0472">Membrane</keyword>
<proteinExistence type="predicted"/>
<evidence type="ECO:0000256" key="1">
    <source>
        <dbReference type="SAM" id="Phobius"/>
    </source>
</evidence>
<dbReference type="RefSeq" id="WP_026634044.1">
    <property type="nucleotide sequence ID" value="NZ_FONH01000002.1"/>
</dbReference>
<evidence type="ECO:0000313" key="2">
    <source>
        <dbReference type="EMBL" id="SFE27269.1"/>
    </source>
</evidence>
<name>A0A1I1Z6E8_9GAMM</name>
<sequence>MLRTILKYGLIAGLVVGGFELATFVLFRGMPPLKYGMVVGYTTMLIALSAVFVGIKRHRDLDRGGVIGFWPALGVGLGISFIAGIFYVAAWEAVQSMMHMDFASSYANAIIASQKAKGASAEALAKLSADMETFKVQYANPLYRLPMTFVEIFPIGVLVSLVSAGLLRNSRFLPARRG</sequence>
<dbReference type="AlphaFoldDB" id="A0A1I1Z6E8"/>
<feature type="transmembrane region" description="Helical" evidence="1">
    <location>
        <begin position="147"/>
        <end position="167"/>
    </location>
</feature>
<feature type="transmembrane region" description="Helical" evidence="1">
    <location>
        <begin position="7"/>
        <end position="27"/>
    </location>
</feature>
<keyword evidence="1" id="KW-1133">Transmembrane helix</keyword>
<dbReference type="InterPro" id="IPR025250">
    <property type="entry name" value="DUF4199"/>
</dbReference>
<reference evidence="3" key="1">
    <citation type="submission" date="2016-10" db="EMBL/GenBank/DDBJ databases">
        <authorList>
            <person name="Varghese N."/>
            <person name="Submissions S."/>
        </authorList>
    </citation>
    <scope>NUCLEOTIDE SEQUENCE [LARGE SCALE GENOMIC DNA]</scope>
    <source>
        <strain evidence="3">UNC178MFTsu3.1</strain>
    </source>
</reference>
<keyword evidence="1" id="KW-0812">Transmembrane</keyword>
<feature type="transmembrane region" description="Helical" evidence="1">
    <location>
        <begin position="67"/>
        <end position="90"/>
    </location>
</feature>
<dbReference type="STRING" id="500610.SAMN02799615_00628"/>
<feature type="transmembrane region" description="Helical" evidence="1">
    <location>
        <begin position="33"/>
        <end position="55"/>
    </location>
</feature>
<gene>
    <name evidence="2" type="ORF">SAMN02799615_00628</name>
</gene>
<evidence type="ECO:0000313" key="3">
    <source>
        <dbReference type="Proteomes" id="UP000199477"/>
    </source>
</evidence>
<dbReference type="EMBL" id="FONH01000002">
    <property type="protein sequence ID" value="SFE27269.1"/>
    <property type="molecule type" value="Genomic_DNA"/>
</dbReference>